<keyword evidence="3" id="KW-0378">Hydrolase</keyword>
<name>A0A381W122_9ZZZZ</name>
<dbReference type="Gene3D" id="3.40.630.10">
    <property type="entry name" value="Zn peptidases"/>
    <property type="match status" value="1"/>
</dbReference>
<dbReference type="PANTHER" id="PTHR43270">
    <property type="entry name" value="BETA-ALA-HIS DIPEPTIDASE"/>
    <property type="match status" value="1"/>
</dbReference>
<keyword evidence="1" id="KW-0645">Protease</keyword>
<proteinExistence type="predicted"/>
<dbReference type="PANTHER" id="PTHR43270:SF8">
    <property type="entry name" value="DI- AND TRIPEPTIDASE DUG2-RELATED"/>
    <property type="match status" value="1"/>
</dbReference>
<evidence type="ECO:0000259" key="4">
    <source>
        <dbReference type="Pfam" id="PF07687"/>
    </source>
</evidence>
<dbReference type="EMBL" id="UINC01010346">
    <property type="protein sequence ID" value="SVA46061.1"/>
    <property type="molecule type" value="Genomic_DNA"/>
</dbReference>
<gene>
    <name evidence="5" type="ORF">METZ01_LOCUS98915</name>
</gene>
<dbReference type="SUPFAM" id="SSF53187">
    <property type="entry name" value="Zn-dependent exopeptidases"/>
    <property type="match status" value="1"/>
</dbReference>
<protein>
    <recommendedName>
        <fullName evidence="4">Peptidase M20 dimerisation domain-containing protein</fullName>
    </recommendedName>
</protein>
<dbReference type="InterPro" id="IPR002933">
    <property type="entry name" value="Peptidase_M20"/>
</dbReference>
<keyword evidence="2" id="KW-0479">Metal-binding</keyword>
<dbReference type="AlphaFoldDB" id="A0A381W122"/>
<reference evidence="5" key="1">
    <citation type="submission" date="2018-05" db="EMBL/GenBank/DDBJ databases">
        <authorList>
            <person name="Lanie J.A."/>
            <person name="Ng W.-L."/>
            <person name="Kazmierczak K.M."/>
            <person name="Andrzejewski T.M."/>
            <person name="Davidsen T.M."/>
            <person name="Wayne K.J."/>
            <person name="Tettelin H."/>
            <person name="Glass J.I."/>
            <person name="Rusch D."/>
            <person name="Podicherti R."/>
            <person name="Tsui H.-C.T."/>
            <person name="Winkler M.E."/>
        </authorList>
    </citation>
    <scope>NUCLEOTIDE SEQUENCE</scope>
</reference>
<evidence type="ECO:0000256" key="1">
    <source>
        <dbReference type="ARBA" id="ARBA00022670"/>
    </source>
</evidence>
<dbReference type="GO" id="GO:0008233">
    <property type="term" value="F:peptidase activity"/>
    <property type="evidence" value="ECO:0007669"/>
    <property type="project" value="UniProtKB-KW"/>
</dbReference>
<dbReference type="InterPro" id="IPR051458">
    <property type="entry name" value="Cyt/Met_Dipeptidase"/>
</dbReference>
<accession>A0A381W122</accession>
<dbReference type="InterPro" id="IPR011650">
    <property type="entry name" value="Peptidase_M20_dimer"/>
</dbReference>
<evidence type="ECO:0000313" key="5">
    <source>
        <dbReference type="EMBL" id="SVA46061.1"/>
    </source>
</evidence>
<dbReference type="GO" id="GO:0046872">
    <property type="term" value="F:metal ion binding"/>
    <property type="evidence" value="ECO:0007669"/>
    <property type="project" value="UniProtKB-KW"/>
</dbReference>
<sequence length="481" mass="52246">MPIGAGLEKLEAYLNQNKERHIERIQSVIRQPSVSTEDHGVKECAEIINEIHKDVGFHEAEIIQTGGLPGLWGYYDAGAPKTIVVYANFDTRPVLPHEVWEHDPYSATLTSMGGFDRVLVGRGSYSYKGPYIAWLNALEALIAVDGTLPVNVITLIEGDEILGSPYYREMINKYRDRISKANASLSPGASQAPNGNVTMTMGYKGMIYAEMSAGGGRWDRGPQGGPTHGMTKSILDSPVWRLVHALSSLTEVNGNKVNVDGFYDQLVPVTDQERQEAMDYWKSMGSGAWNKVFPVGAAQHNVSDLSDEATILNFFYGPSFNINGIKGGFTGPGTLPFSLPHEASARFDIRIPRGYKAKPVVDGIRRHLDKMGYQDVEFNAMGAFDPSKQDESSDLVRSLHKAFATMEVPLITPPGSGGGGPWSIFTTEFGMPMIRSVGVGVGGGTGGPNEYMVIDGKGPAGGLVECELSHMHILKAYAEEN</sequence>
<evidence type="ECO:0000256" key="2">
    <source>
        <dbReference type="ARBA" id="ARBA00022723"/>
    </source>
</evidence>
<dbReference type="Pfam" id="PF07687">
    <property type="entry name" value="M20_dimer"/>
    <property type="match status" value="1"/>
</dbReference>
<dbReference type="Pfam" id="PF01546">
    <property type="entry name" value="Peptidase_M20"/>
    <property type="match status" value="1"/>
</dbReference>
<dbReference type="Gene3D" id="3.30.70.360">
    <property type="match status" value="1"/>
</dbReference>
<organism evidence="5">
    <name type="scientific">marine metagenome</name>
    <dbReference type="NCBI Taxonomy" id="408172"/>
    <lineage>
        <taxon>unclassified sequences</taxon>
        <taxon>metagenomes</taxon>
        <taxon>ecological metagenomes</taxon>
    </lineage>
</organism>
<evidence type="ECO:0000256" key="3">
    <source>
        <dbReference type="ARBA" id="ARBA00022801"/>
    </source>
</evidence>
<feature type="domain" description="Peptidase M20 dimerisation" evidence="4">
    <location>
        <begin position="224"/>
        <end position="374"/>
    </location>
</feature>
<dbReference type="GO" id="GO:0006508">
    <property type="term" value="P:proteolysis"/>
    <property type="evidence" value="ECO:0007669"/>
    <property type="project" value="UniProtKB-KW"/>
</dbReference>